<organism evidence="2 3">
    <name type="scientific">Oryzomonas sagensis</name>
    <dbReference type="NCBI Taxonomy" id="2603857"/>
    <lineage>
        <taxon>Bacteria</taxon>
        <taxon>Pseudomonadati</taxon>
        <taxon>Thermodesulfobacteriota</taxon>
        <taxon>Desulfuromonadia</taxon>
        <taxon>Geobacterales</taxon>
        <taxon>Geobacteraceae</taxon>
        <taxon>Oryzomonas</taxon>
    </lineage>
</organism>
<dbReference type="EMBL" id="VZRA01000007">
    <property type="protein sequence ID" value="KAB0668614.1"/>
    <property type="molecule type" value="Genomic_DNA"/>
</dbReference>
<name>A0ABQ6TKM2_9BACT</name>
<evidence type="ECO:0000256" key="1">
    <source>
        <dbReference type="SAM" id="SignalP"/>
    </source>
</evidence>
<dbReference type="Proteomes" id="UP000798046">
    <property type="component" value="Unassembled WGS sequence"/>
</dbReference>
<sequence length="102" mass="11829">MRTTIAARMVLAACLVLSVCLSKAYCDEVWRTEFEEACARTADVMTLSDNELKALIGRCERLQKVIEQQDETVRKVYSKRLQMCRDLYVYVLEAKNSEKTRK</sequence>
<comment type="caution">
    <text evidence="2">The sequence shown here is derived from an EMBL/GenBank/DDBJ whole genome shotgun (WGS) entry which is preliminary data.</text>
</comment>
<feature type="chain" id="PRO_5045592076" evidence="1">
    <location>
        <begin position="25"/>
        <end position="102"/>
    </location>
</feature>
<evidence type="ECO:0000313" key="2">
    <source>
        <dbReference type="EMBL" id="KAB0668614.1"/>
    </source>
</evidence>
<dbReference type="RefSeq" id="WP_151158125.1">
    <property type="nucleotide sequence ID" value="NZ_VZRA01000007.1"/>
</dbReference>
<keyword evidence="3" id="KW-1185">Reference proteome</keyword>
<proteinExistence type="predicted"/>
<keyword evidence="1" id="KW-0732">Signal</keyword>
<evidence type="ECO:0000313" key="3">
    <source>
        <dbReference type="Proteomes" id="UP000798046"/>
    </source>
</evidence>
<gene>
    <name evidence="2" type="ORF">F6V30_16085</name>
</gene>
<protein>
    <submittedName>
        <fullName evidence="2">Uncharacterized protein</fullName>
    </submittedName>
</protein>
<reference evidence="2 3" key="1">
    <citation type="journal article" date="2020" name="Microorganisms">
        <title>Description of Three Novel Members in the Family Geobacteraceae, Oryzomonas japonicum gen. nov., sp. nov., Oryzomonas sagensis sp. nov., and Oryzomonas ruber sp. nov.</title>
        <authorList>
            <person name="Xu Z."/>
            <person name="Masuda Y."/>
            <person name="Hayakawa C."/>
            <person name="Ushijima N."/>
            <person name="Kawano K."/>
            <person name="Shiratori Y."/>
            <person name="Senoo K."/>
            <person name="Itoh H."/>
        </authorList>
    </citation>
    <scope>NUCLEOTIDE SEQUENCE [LARGE SCALE GENOMIC DNA]</scope>
    <source>
        <strain evidence="2 3">Red100</strain>
    </source>
</reference>
<feature type="signal peptide" evidence="1">
    <location>
        <begin position="1"/>
        <end position="24"/>
    </location>
</feature>
<accession>A0ABQ6TKM2</accession>